<accession>A0A9P6FWW8</accession>
<dbReference type="EMBL" id="JAABOA010000845">
    <property type="protein sequence ID" value="KAF9583004.1"/>
    <property type="molecule type" value="Genomic_DNA"/>
</dbReference>
<keyword evidence="3" id="KW-1185">Reference proteome</keyword>
<organism evidence="2 3">
    <name type="scientific">Lunasporangiospora selenospora</name>
    <dbReference type="NCBI Taxonomy" id="979761"/>
    <lineage>
        <taxon>Eukaryota</taxon>
        <taxon>Fungi</taxon>
        <taxon>Fungi incertae sedis</taxon>
        <taxon>Mucoromycota</taxon>
        <taxon>Mortierellomycotina</taxon>
        <taxon>Mortierellomycetes</taxon>
        <taxon>Mortierellales</taxon>
        <taxon>Mortierellaceae</taxon>
        <taxon>Lunasporangiospora</taxon>
    </lineage>
</organism>
<dbReference type="Proteomes" id="UP000780801">
    <property type="component" value="Unassembled WGS sequence"/>
</dbReference>
<dbReference type="SUPFAM" id="SSF52317">
    <property type="entry name" value="Class I glutamine amidotransferase-like"/>
    <property type="match status" value="1"/>
</dbReference>
<dbReference type="InterPro" id="IPR017926">
    <property type="entry name" value="GATASE"/>
</dbReference>
<dbReference type="AlphaFoldDB" id="A0A9P6FWW8"/>
<comment type="caution">
    <text evidence="2">The sequence shown here is derived from an EMBL/GenBank/DDBJ whole genome shotgun (WGS) entry which is preliminary data.</text>
</comment>
<dbReference type="InterPro" id="IPR029062">
    <property type="entry name" value="Class_I_gatase-like"/>
</dbReference>
<feature type="domain" description="Glutamine amidotransferase" evidence="1">
    <location>
        <begin position="74"/>
        <end position="212"/>
    </location>
</feature>
<dbReference type="Gene3D" id="3.40.50.880">
    <property type="match status" value="1"/>
</dbReference>
<dbReference type="GO" id="GO:0005634">
    <property type="term" value="C:nucleus"/>
    <property type="evidence" value="ECO:0007669"/>
    <property type="project" value="TreeGrafter"/>
</dbReference>
<dbReference type="PROSITE" id="PS51273">
    <property type="entry name" value="GATASE_TYPE_1"/>
    <property type="match status" value="1"/>
</dbReference>
<sequence>MLSATANTTTIRAALLVCGTPIPAVLESFGDYPTLFNALLLQGLDELKKQGAIKEEASLNYKAFDVREDIYPENVYDWDLILISGSASNAYDDIPWINKLTDYIKDIPRDDKAPKVAGICFGHQIVGRAFGVQVAKNQKGWELGWTKTELSEEGQAFWGDLSLRIQELHQDIVTGIPEKFTVLASTQHTMNQSMISNDRRIVTLQGHPEFNGPIMKEFIKARSASGVFSKELAEASMSVVDYELDNVKMAARILQFSQEK</sequence>
<proteinExistence type="predicted"/>
<dbReference type="CDD" id="cd01741">
    <property type="entry name" value="GATase1_1"/>
    <property type="match status" value="1"/>
</dbReference>
<dbReference type="GO" id="GO:0005829">
    <property type="term" value="C:cytosol"/>
    <property type="evidence" value="ECO:0007669"/>
    <property type="project" value="TreeGrafter"/>
</dbReference>
<dbReference type="InterPro" id="IPR044992">
    <property type="entry name" value="ChyE-like"/>
</dbReference>
<dbReference type="PANTHER" id="PTHR42695:SF5">
    <property type="entry name" value="GLUTAMINE AMIDOTRANSFERASE YLR126C-RELATED"/>
    <property type="match status" value="1"/>
</dbReference>
<reference evidence="2" key="1">
    <citation type="journal article" date="2020" name="Fungal Divers.">
        <title>Resolving the Mortierellaceae phylogeny through synthesis of multi-gene phylogenetics and phylogenomics.</title>
        <authorList>
            <person name="Vandepol N."/>
            <person name="Liber J."/>
            <person name="Desiro A."/>
            <person name="Na H."/>
            <person name="Kennedy M."/>
            <person name="Barry K."/>
            <person name="Grigoriev I.V."/>
            <person name="Miller A.N."/>
            <person name="O'Donnell K."/>
            <person name="Stajich J.E."/>
            <person name="Bonito G."/>
        </authorList>
    </citation>
    <scope>NUCLEOTIDE SEQUENCE</scope>
    <source>
        <strain evidence="2">KOD1015</strain>
    </source>
</reference>
<dbReference type="PANTHER" id="PTHR42695">
    <property type="entry name" value="GLUTAMINE AMIDOTRANSFERASE YLR126C-RELATED"/>
    <property type="match status" value="1"/>
</dbReference>
<dbReference type="Pfam" id="PF00117">
    <property type="entry name" value="GATase"/>
    <property type="match status" value="1"/>
</dbReference>
<evidence type="ECO:0000313" key="3">
    <source>
        <dbReference type="Proteomes" id="UP000780801"/>
    </source>
</evidence>
<evidence type="ECO:0000259" key="1">
    <source>
        <dbReference type="Pfam" id="PF00117"/>
    </source>
</evidence>
<evidence type="ECO:0000313" key="2">
    <source>
        <dbReference type="EMBL" id="KAF9583004.1"/>
    </source>
</evidence>
<protein>
    <recommendedName>
        <fullName evidence="1">Glutamine amidotransferase domain-containing protein</fullName>
    </recommendedName>
</protein>
<gene>
    <name evidence="2" type="ORF">BGW38_010441</name>
</gene>
<name>A0A9P6FWW8_9FUNG</name>
<dbReference type="OrthoDB" id="92161at2759"/>